<organism evidence="1 2">
    <name type="scientific">Methanobacterium formicicum (strain DSM 3637 / PP1)</name>
    <dbReference type="NCBI Taxonomy" id="1204725"/>
    <lineage>
        <taxon>Archaea</taxon>
        <taxon>Methanobacteriati</taxon>
        <taxon>Methanobacteriota</taxon>
        <taxon>Methanomada group</taxon>
        <taxon>Methanobacteria</taxon>
        <taxon>Methanobacteriales</taxon>
        <taxon>Methanobacteriaceae</taxon>
        <taxon>Methanobacterium</taxon>
    </lineage>
</organism>
<sequence length="112" mass="13055">MKYYDEIISGKLRLQLEKEIMDWPDVSTKKMFGCPCYMVDEKIFVFLVTNGIVITQLKPDELKGLQKLTNTLYFQAGKRTVKKWTKITVTSEAELMQLLPYIKMSYNSLMGD</sequence>
<dbReference type="PATRIC" id="fig|1204725.3.peg.715"/>
<evidence type="ECO:0000313" key="2">
    <source>
        <dbReference type="Proteomes" id="UP000007360"/>
    </source>
</evidence>
<accession>K2QEK8</accession>
<name>K2QEK8_METFP</name>
<dbReference type="Proteomes" id="UP000007360">
    <property type="component" value="Unassembled WGS sequence"/>
</dbReference>
<reference evidence="1 2" key="1">
    <citation type="journal article" date="2012" name="J. Bacteriol.">
        <title>Draft genome sequence of Methanobacterium formicicum DSM 3637, an archaebacterium isolated from the methane producer amoeba Pelomyxa palustris.</title>
        <authorList>
            <person name="Gutierrez G."/>
        </authorList>
    </citation>
    <scope>NUCLEOTIDE SEQUENCE [LARGE SCALE GENOMIC DNA]</scope>
    <source>
        <strain evidence="2">DSM 3637 / PP1</strain>
    </source>
</reference>
<dbReference type="SUPFAM" id="SSF159894">
    <property type="entry name" value="YgaC/TfoX-N like"/>
    <property type="match status" value="1"/>
</dbReference>
<comment type="caution">
    <text evidence="1">The sequence shown here is derived from an EMBL/GenBank/DDBJ whole genome shotgun (WGS) entry which is preliminary data.</text>
</comment>
<dbReference type="AlphaFoldDB" id="K2QEK8"/>
<dbReference type="OrthoDB" id="287497at2157"/>
<gene>
    <name evidence="1" type="ORF">A994_03548</name>
</gene>
<dbReference type="RefSeq" id="WP_004029917.1">
    <property type="nucleotide sequence ID" value="NZ_AMPO01000002.1"/>
</dbReference>
<proteinExistence type="predicted"/>
<dbReference type="EMBL" id="AMPO01000002">
    <property type="protein sequence ID" value="EKF86526.1"/>
    <property type="molecule type" value="Genomic_DNA"/>
</dbReference>
<evidence type="ECO:0000313" key="1">
    <source>
        <dbReference type="EMBL" id="EKF86526.1"/>
    </source>
</evidence>
<keyword evidence="2" id="KW-1185">Reference proteome</keyword>
<protein>
    <recommendedName>
        <fullName evidence="3">TfoX N-terminal domain-containing protein</fullName>
    </recommendedName>
</protein>
<evidence type="ECO:0008006" key="3">
    <source>
        <dbReference type="Google" id="ProtNLM"/>
    </source>
</evidence>